<dbReference type="InterPro" id="IPR016181">
    <property type="entry name" value="Acyl_CoA_acyltransferase"/>
</dbReference>
<dbReference type="Gene3D" id="3.40.630.30">
    <property type="match status" value="1"/>
</dbReference>
<accession>A0A9P6G095</accession>
<sequence>MATPVTGASVRVQVNLPENLVVRSMTTEDKEEVAALFAKTFQREPLGAYAGVQISEGRWVAGQALKDPVSFVVEDKTLAGPNRLVAFRTSSILTKAKLEKEKSSEEEPPSPVSAILNRMSEIWELSTTVFETNPNAKVMKFIALGVDDAYEGLGLAKVLLNVSLDKARFTGCEAVVVIASAFATQHLFKNRYEFELKGQVRYADFTMKQGNEEVQPFVNLTEPEFLQVYEKRI</sequence>
<evidence type="ECO:0000313" key="1">
    <source>
        <dbReference type="EMBL" id="KAF9583971.1"/>
    </source>
</evidence>
<dbReference type="OrthoDB" id="2115692at2759"/>
<dbReference type="SUPFAM" id="SSF55729">
    <property type="entry name" value="Acyl-CoA N-acyltransferases (Nat)"/>
    <property type="match status" value="1"/>
</dbReference>
<reference evidence="1" key="1">
    <citation type="journal article" date="2020" name="Fungal Divers.">
        <title>Resolving the Mortierellaceae phylogeny through synthesis of multi-gene phylogenetics and phylogenomics.</title>
        <authorList>
            <person name="Vandepol N."/>
            <person name="Liber J."/>
            <person name="Desiro A."/>
            <person name="Na H."/>
            <person name="Kennedy M."/>
            <person name="Barry K."/>
            <person name="Grigoriev I.V."/>
            <person name="Miller A.N."/>
            <person name="O'Donnell K."/>
            <person name="Stajich J.E."/>
            <person name="Bonito G."/>
        </authorList>
    </citation>
    <scope>NUCLEOTIDE SEQUENCE</scope>
    <source>
        <strain evidence="1">KOD1015</strain>
    </source>
</reference>
<dbReference type="Proteomes" id="UP000780801">
    <property type="component" value="Unassembled WGS sequence"/>
</dbReference>
<evidence type="ECO:0008006" key="3">
    <source>
        <dbReference type="Google" id="ProtNLM"/>
    </source>
</evidence>
<organism evidence="1 2">
    <name type="scientific">Lunasporangiospora selenospora</name>
    <dbReference type="NCBI Taxonomy" id="979761"/>
    <lineage>
        <taxon>Eukaryota</taxon>
        <taxon>Fungi</taxon>
        <taxon>Fungi incertae sedis</taxon>
        <taxon>Mucoromycota</taxon>
        <taxon>Mortierellomycotina</taxon>
        <taxon>Mortierellomycetes</taxon>
        <taxon>Mortierellales</taxon>
        <taxon>Mortierellaceae</taxon>
        <taxon>Lunasporangiospora</taxon>
    </lineage>
</organism>
<evidence type="ECO:0000313" key="2">
    <source>
        <dbReference type="Proteomes" id="UP000780801"/>
    </source>
</evidence>
<dbReference type="GO" id="GO:0008080">
    <property type="term" value="F:N-acetyltransferase activity"/>
    <property type="evidence" value="ECO:0007669"/>
    <property type="project" value="TreeGrafter"/>
</dbReference>
<dbReference type="EMBL" id="JAABOA010000536">
    <property type="protein sequence ID" value="KAF9583971.1"/>
    <property type="molecule type" value="Genomic_DNA"/>
</dbReference>
<dbReference type="PANTHER" id="PTHR20905:SF1">
    <property type="entry name" value="AT07410P-RELATED"/>
    <property type="match status" value="1"/>
</dbReference>
<dbReference type="PANTHER" id="PTHR20905">
    <property type="entry name" value="N-ACETYLTRANSFERASE-RELATED"/>
    <property type="match status" value="1"/>
</dbReference>
<name>A0A9P6G095_9FUNG</name>
<comment type="caution">
    <text evidence="1">The sequence shown here is derived from an EMBL/GenBank/DDBJ whole genome shotgun (WGS) entry which is preliminary data.</text>
</comment>
<protein>
    <recommendedName>
        <fullName evidence="3">N-acetyltransferase domain-containing protein</fullName>
    </recommendedName>
</protein>
<keyword evidence="2" id="KW-1185">Reference proteome</keyword>
<gene>
    <name evidence="1" type="ORF">BGW38_007973</name>
</gene>
<dbReference type="AlphaFoldDB" id="A0A9P6G095"/>
<proteinExistence type="predicted"/>